<dbReference type="SMART" id="SM00671">
    <property type="entry name" value="SEL1"/>
    <property type="match status" value="4"/>
</dbReference>
<dbReference type="EMBL" id="UOFX01000089">
    <property type="protein sequence ID" value="VAX11647.1"/>
    <property type="molecule type" value="Genomic_DNA"/>
</dbReference>
<dbReference type="Gene3D" id="3.30.70.1070">
    <property type="entry name" value="Sporulation related repeat"/>
    <property type="match status" value="1"/>
</dbReference>
<reference evidence="2" key="1">
    <citation type="submission" date="2018-06" db="EMBL/GenBank/DDBJ databases">
        <authorList>
            <person name="Zhirakovskaya E."/>
        </authorList>
    </citation>
    <scope>NUCLEOTIDE SEQUENCE</scope>
</reference>
<dbReference type="SUPFAM" id="SSF81901">
    <property type="entry name" value="HCP-like"/>
    <property type="match status" value="1"/>
</dbReference>
<dbReference type="PANTHER" id="PTHR45011:SF1">
    <property type="entry name" value="DAP3-BINDING CELL DEATH ENHANCER 1"/>
    <property type="match status" value="1"/>
</dbReference>
<evidence type="ECO:0000313" key="2">
    <source>
        <dbReference type="EMBL" id="VAX11647.1"/>
    </source>
</evidence>
<dbReference type="InterPro" id="IPR036680">
    <property type="entry name" value="SPOR-like_sf"/>
</dbReference>
<dbReference type="PANTHER" id="PTHR45011">
    <property type="entry name" value="DAP3-BINDING CELL DEATH ENHANCER 1"/>
    <property type="match status" value="1"/>
</dbReference>
<accession>A0A3B1C414</accession>
<sequence>MHLIATLFLLLGTAANLSASESAEYLTGKIAADKGNTEKAFQVFTAAAKQGDAWSQYGLGVLLRSKQGTKQDHAAATQWLQKAAAQGHNFAQFNLGNAYVNGLGIEPDPKQAAKWWQQAAEQGNRMAQNNLGTLLYFYFATNPSKRLGKAWLEAAASQGDQEAEMRLTEITSNTKNKVSSAWLSEPERSEVRILVSNPERYAINLFSAKLKSSITRFINQNDLAGRAFVYRFSRNNTTWYGVLLSSYVDKKSAKKAIANMSPELAKYGPWAILISTVHDRIHTVQSQKSLNNDKPCRQLHCNPSVNMKLDYGKFDVH</sequence>
<name>A0A3B1C414_9ZZZZ</name>
<feature type="domain" description="SPOR" evidence="1">
    <location>
        <begin position="198"/>
        <end position="272"/>
    </location>
</feature>
<dbReference type="Gene3D" id="1.25.40.10">
    <property type="entry name" value="Tetratricopeptide repeat domain"/>
    <property type="match status" value="1"/>
</dbReference>
<dbReference type="InterPro" id="IPR011990">
    <property type="entry name" value="TPR-like_helical_dom_sf"/>
</dbReference>
<dbReference type="InterPro" id="IPR052748">
    <property type="entry name" value="ISR_Activator"/>
</dbReference>
<organism evidence="2">
    <name type="scientific">hydrothermal vent metagenome</name>
    <dbReference type="NCBI Taxonomy" id="652676"/>
    <lineage>
        <taxon>unclassified sequences</taxon>
        <taxon>metagenomes</taxon>
        <taxon>ecological metagenomes</taxon>
    </lineage>
</organism>
<dbReference type="AlphaFoldDB" id="A0A3B1C414"/>
<dbReference type="Pfam" id="PF08238">
    <property type="entry name" value="Sel1"/>
    <property type="match status" value="4"/>
</dbReference>
<proteinExistence type="predicted"/>
<gene>
    <name evidence="2" type="ORF">MNBD_GAMMA26-36</name>
</gene>
<dbReference type="InterPro" id="IPR007730">
    <property type="entry name" value="SPOR-like_dom"/>
</dbReference>
<evidence type="ECO:0000259" key="1">
    <source>
        <dbReference type="Pfam" id="PF05036"/>
    </source>
</evidence>
<dbReference type="Pfam" id="PF05036">
    <property type="entry name" value="SPOR"/>
    <property type="match status" value="1"/>
</dbReference>
<dbReference type="GO" id="GO:0042834">
    <property type="term" value="F:peptidoglycan binding"/>
    <property type="evidence" value="ECO:0007669"/>
    <property type="project" value="InterPro"/>
</dbReference>
<protein>
    <recommendedName>
        <fullName evidence="1">SPOR domain-containing protein</fullName>
    </recommendedName>
</protein>
<dbReference type="InterPro" id="IPR006597">
    <property type="entry name" value="Sel1-like"/>
</dbReference>